<name>A0A0V0QYI2_PSEPJ</name>
<evidence type="ECO:0000256" key="1">
    <source>
        <dbReference type="ARBA" id="ARBA00007447"/>
    </source>
</evidence>
<keyword evidence="2" id="KW-0645">Protease</keyword>
<evidence type="ECO:0000256" key="2">
    <source>
        <dbReference type="ARBA" id="ARBA00022670"/>
    </source>
</evidence>
<accession>A0A0V0QYI2</accession>
<dbReference type="InterPro" id="IPR001461">
    <property type="entry name" value="Aspartic_peptidase_A1"/>
</dbReference>
<dbReference type="OrthoDB" id="771136at2759"/>
<keyword evidence="9" id="KW-1185">Reference proteome</keyword>
<dbReference type="Proteomes" id="UP000054937">
    <property type="component" value="Unassembled WGS sequence"/>
</dbReference>
<reference evidence="8 9" key="1">
    <citation type="journal article" date="2015" name="Sci. Rep.">
        <title>Genome of the facultative scuticociliatosis pathogen Pseudocohnilembus persalinus provides insight into its virulence through horizontal gene transfer.</title>
        <authorList>
            <person name="Xiong J."/>
            <person name="Wang G."/>
            <person name="Cheng J."/>
            <person name="Tian M."/>
            <person name="Pan X."/>
            <person name="Warren A."/>
            <person name="Jiang C."/>
            <person name="Yuan D."/>
            <person name="Miao W."/>
        </authorList>
    </citation>
    <scope>NUCLEOTIDE SEQUENCE [LARGE SCALE GENOMIC DNA]</scope>
    <source>
        <strain evidence="8">36N120E</strain>
    </source>
</reference>
<dbReference type="InterPro" id="IPR021109">
    <property type="entry name" value="Peptidase_aspartic_dom_sf"/>
</dbReference>
<comment type="similarity">
    <text evidence="1">Belongs to the peptidase A1 family.</text>
</comment>
<gene>
    <name evidence="8" type="ORF">PPERSA_06982</name>
</gene>
<proteinExistence type="inferred from homology"/>
<evidence type="ECO:0000313" key="9">
    <source>
        <dbReference type="Proteomes" id="UP000054937"/>
    </source>
</evidence>
<evidence type="ECO:0000259" key="7">
    <source>
        <dbReference type="PROSITE" id="PS51767"/>
    </source>
</evidence>
<dbReference type="PANTHER" id="PTHR47966">
    <property type="entry name" value="BETA-SITE APP-CLEAVING ENZYME, ISOFORM A-RELATED"/>
    <property type="match status" value="1"/>
</dbReference>
<feature type="transmembrane region" description="Helical" evidence="6">
    <location>
        <begin position="420"/>
        <end position="442"/>
    </location>
</feature>
<evidence type="ECO:0000313" key="8">
    <source>
        <dbReference type="EMBL" id="KRX07367.1"/>
    </source>
</evidence>
<dbReference type="PANTHER" id="PTHR47966:SF51">
    <property type="entry name" value="BETA-SITE APP-CLEAVING ENZYME, ISOFORM A-RELATED"/>
    <property type="match status" value="1"/>
</dbReference>
<keyword evidence="3" id="KW-0064">Aspartyl protease</keyword>
<dbReference type="AlphaFoldDB" id="A0A0V0QYI2"/>
<sequence length="552" mass="63501">MAIDIEFPFSWIKSRECKQCQQSEFNLNSIQNGQQVQNQDICYQGAIDNCSGEKVIITQGQKQSGGPFFISYDNQKAIKGQFVGEHMSFLGYDPDLKQSFLQIVEDELDSEQRLKNHEEIIQLKDFNMLAVDQMLGYNYYSADGVIGLGPIDQNQQIRNSNFLDALKVSQNDEIMNSSIFGVFINNKGKNIKEHIITFGGININLAFQKSLSSIKWVKVPQNQHHYWNLDVKYLKIEFSAFDFKQTHDNFLSNTISLNQIPAVLTINSSFISLPFQYIQELVKVINAYDNTNCVIVDNEVNLIYCKQFSVQHELTWNFELGVKGTEDNQIHQVKINAQNLIRDCNTDQTNSHVSDRFGCTLNINVSKDDKIILGEPFMKQHYMIFDQDEKKIGILKANDDQNWGINGDGMSLHFDSLFKIMAYFLLCSFLSALILAICVVPIKYGVRNIKQFVFTMKHNASRQEVRSLTQSHNDEDSPYAEVEAAMREQAMKEIEQMEKNLNNEDNDNENKFYMNNGQDNSFQDTTLDAFDLDFSRNKKKQEYDGLDQESGF</sequence>
<evidence type="ECO:0000256" key="4">
    <source>
        <dbReference type="ARBA" id="ARBA00022801"/>
    </source>
</evidence>
<keyword evidence="6" id="KW-1133">Transmembrane helix</keyword>
<dbReference type="EMBL" id="LDAU01000084">
    <property type="protein sequence ID" value="KRX07367.1"/>
    <property type="molecule type" value="Genomic_DNA"/>
</dbReference>
<evidence type="ECO:0000256" key="3">
    <source>
        <dbReference type="ARBA" id="ARBA00022750"/>
    </source>
</evidence>
<keyword evidence="6" id="KW-0812">Transmembrane</keyword>
<dbReference type="InterPro" id="IPR034164">
    <property type="entry name" value="Pepsin-like_dom"/>
</dbReference>
<dbReference type="GO" id="GO:0004190">
    <property type="term" value="F:aspartic-type endopeptidase activity"/>
    <property type="evidence" value="ECO:0007669"/>
    <property type="project" value="UniProtKB-KW"/>
</dbReference>
<evidence type="ECO:0000256" key="5">
    <source>
        <dbReference type="SAM" id="MobiDB-lite"/>
    </source>
</evidence>
<keyword evidence="4" id="KW-0378">Hydrolase</keyword>
<feature type="compositionally biased region" description="Polar residues" evidence="5">
    <location>
        <begin position="513"/>
        <end position="524"/>
    </location>
</feature>
<dbReference type="Gene3D" id="2.40.70.10">
    <property type="entry name" value="Acid Proteases"/>
    <property type="match status" value="2"/>
</dbReference>
<dbReference type="GO" id="GO:0006508">
    <property type="term" value="P:proteolysis"/>
    <property type="evidence" value="ECO:0007669"/>
    <property type="project" value="UniProtKB-KW"/>
</dbReference>
<feature type="domain" description="Peptidase A1" evidence="7">
    <location>
        <begin position="1"/>
        <end position="395"/>
    </location>
</feature>
<keyword evidence="6" id="KW-0472">Membrane</keyword>
<dbReference type="InterPro" id="IPR033121">
    <property type="entry name" value="PEPTIDASE_A1"/>
</dbReference>
<comment type="caution">
    <text evidence="8">The sequence shown here is derived from an EMBL/GenBank/DDBJ whole genome shotgun (WGS) entry which is preliminary data.</text>
</comment>
<dbReference type="PROSITE" id="PS51767">
    <property type="entry name" value="PEPTIDASE_A1"/>
    <property type="match status" value="1"/>
</dbReference>
<dbReference type="Pfam" id="PF00026">
    <property type="entry name" value="Asp"/>
    <property type="match status" value="1"/>
</dbReference>
<dbReference type="InParanoid" id="A0A0V0QYI2"/>
<protein>
    <submittedName>
        <fullName evidence="8">Aspartic peptidase domain</fullName>
    </submittedName>
</protein>
<evidence type="ECO:0000256" key="6">
    <source>
        <dbReference type="SAM" id="Phobius"/>
    </source>
</evidence>
<dbReference type="CDD" id="cd05471">
    <property type="entry name" value="pepsin_like"/>
    <property type="match status" value="1"/>
</dbReference>
<feature type="region of interest" description="Disordered" evidence="5">
    <location>
        <begin position="501"/>
        <end position="524"/>
    </location>
</feature>
<dbReference type="SUPFAM" id="SSF50630">
    <property type="entry name" value="Acid proteases"/>
    <property type="match status" value="1"/>
</dbReference>
<organism evidence="8 9">
    <name type="scientific">Pseudocohnilembus persalinus</name>
    <name type="common">Ciliate</name>
    <dbReference type="NCBI Taxonomy" id="266149"/>
    <lineage>
        <taxon>Eukaryota</taxon>
        <taxon>Sar</taxon>
        <taxon>Alveolata</taxon>
        <taxon>Ciliophora</taxon>
        <taxon>Intramacronucleata</taxon>
        <taxon>Oligohymenophorea</taxon>
        <taxon>Scuticociliatia</taxon>
        <taxon>Philasterida</taxon>
        <taxon>Pseudocohnilembidae</taxon>
        <taxon>Pseudocohnilembus</taxon>
    </lineage>
</organism>